<sequence length="491" mass="51990">MRDTPLPDGRTLQRLRRADDVLDLQAAGRRGGTAAVLRRLAARTRAAVLLLHPTGADACPPPTPVGIAERALARSAVGEARTRAAGSAAVGRSTLTCLVVTLPGRPGTRPPVLAAVAPRPAPPDLPVLLADAATVLSLTWEAEQGRRQAHRARLADTGTREAVLHLLMDGQVALARRLARTLHGELPDTVRMYAVEGPAAARREAADRSATGTAWVGREPGAAGRTLVLEPAADTRPLAAWLHHPAVADTCHVGISDPLPLRDTATAHRQALHALTVARRHPERRAAHARPGDLAPVLGPAGAAWATATLAPLQAHRAARPQDPDGPALLATAAAWLHHPADAAVRLGIHRNTLAARLTHLHRLLGLDPHRLADRATLALALRIRSDGSSTPLPDTGIDALLGRPQVADWARVRLQPLHAADAPPALAHTLARWLNHDARIGPTAQELALSPSAVRKRLGRIESLLDCALLGPPTAVHELWLAHRALELLR</sequence>
<keyword evidence="3" id="KW-1185">Reference proteome</keyword>
<dbReference type="InterPro" id="IPR051448">
    <property type="entry name" value="CdaR-like_regulators"/>
</dbReference>
<proteinExistence type="predicted"/>
<dbReference type="InterPro" id="IPR025736">
    <property type="entry name" value="PucR_C-HTH_dom"/>
</dbReference>
<dbReference type="PANTHER" id="PTHR33744:SF1">
    <property type="entry name" value="DNA-BINDING TRANSCRIPTIONAL ACTIVATOR ADER"/>
    <property type="match status" value="1"/>
</dbReference>
<name>A0A0D0PUS3_KITGR</name>
<evidence type="ECO:0000313" key="3">
    <source>
        <dbReference type="Proteomes" id="UP000032066"/>
    </source>
</evidence>
<dbReference type="Proteomes" id="UP000032066">
    <property type="component" value="Unassembled WGS sequence"/>
</dbReference>
<organism evidence="2 3">
    <name type="scientific">Kitasatospora griseola</name>
    <name type="common">Streptomyces griseolosporeus</name>
    <dbReference type="NCBI Taxonomy" id="2064"/>
    <lineage>
        <taxon>Bacteria</taxon>
        <taxon>Bacillati</taxon>
        <taxon>Actinomycetota</taxon>
        <taxon>Actinomycetes</taxon>
        <taxon>Kitasatosporales</taxon>
        <taxon>Streptomycetaceae</taxon>
        <taxon>Kitasatospora</taxon>
    </lineage>
</organism>
<dbReference type="PANTHER" id="PTHR33744">
    <property type="entry name" value="CARBOHYDRATE DIACID REGULATOR"/>
    <property type="match status" value="1"/>
</dbReference>
<dbReference type="AlphaFoldDB" id="A0A0D0PUS3"/>
<dbReference type="Gene3D" id="1.10.10.2840">
    <property type="entry name" value="PucR C-terminal helix-turn-helix domain"/>
    <property type="match status" value="2"/>
</dbReference>
<dbReference type="PATRIC" id="fig|2064.6.peg.251"/>
<dbReference type="Pfam" id="PF13556">
    <property type="entry name" value="HTH_30"/>
    <property type="match status" value="2"/>
</dbReference>
<evidence type="ECO:0000313" key="2">
    <source>
        <dbReference type="EMBL" id="KIQ66284.1"/>
    </source>
</evidence>
<feature type="domain" description="PucR C-terminal helix-turn-helix" evidence="1">
    <location>
        <begin position="329"/>
        <end position="384"/>
    </location>
</feature>
<feature type="domain" description="PucR C-terminal helix-turn-helix" evidence="1">
    <location>
        <begin position="427"/>
        <end position="485"/>
    </location>
</feature>
<dbReference type="OrthoDB" id="3866899at2"/>
<reference evidence="2 3" key="1">
    <citation type="submission" date="2015-02" db="EMBL/GenBank/DDBJ databases">
        <title>Draft genome sequence of Kitasatospora griseola MF730-N6, a bafilomycin, terpentecin and satosporin producer.</title>
        <authorList>
            <person name="Arens J.C."/>
            <person name="Haltli B."/>
            <person name="Kerr R.G."/>
        </authorList>
    </citation>
    <scope>NUCLEOTIDE SEQUENCE [LARGE SCALE GENOMIC DNA]</scope>
    <source>
        <strain evidence="2 3">MF730-N6</strain>
    </source>
</reference>
<dbReference type="RefSeq" id="WP_043907372.1">
    <property type="nucleotide sequence ID" value="NZ_JXZB01000001.1"/>
</dbReference>
<accession>A0A0D0PUS3</accession>
<evidence type="ECO:0000259" key="1">
    <source>
        <dbReference type="Pfam" id="PF13556"/>
    </source>
</evidence>
<comment type="caution">
    <text evidence="2">The sequence shown here is derived from an EMBL/GenBank/DDBJ whole genome shotgun (WGS) entry which is preliminary data.</text>
</comment>
<dbReference type="InterPro" id="IPR042070">
    <property type="entry name" value="PucR_C-HTH_sf"/>
</dbReference>
<protein>
    <recommendedName>
        <fullName evidence="1">PucR C-terminal helix-turn-helix domain-containing protein</fullName>
    </recommendedName>
</protein>
<gene>
    <name evidence="2" type="ORF">TR51_01125</name>
</gene>
<dbReference type="EMBL" id="JXZB01000001">
    <property type="protein sequence ID" value="KIQ66284.1"/>
    <property type="molecule type" value="Genomic_DNA"/>
</dbReference>
<dbReference type="STRING" id="2064.TR51_01125"/>